<feature type="compositionally biased region" description="Pro residues" evidence="1">
    <location>
        <begin position="22"/>
        <end position="37"/>
    </location>
</feature>
<name>A0AAV6LRN9_9ERIC</name>
<gene>
    <name evidence="2" type="ORF">RHGRI_002132</name>
</gene>
<evidence type="ECO:0000313" key="3">
    <source>
        <dbReference type="Proteomes" id="UP000823749"/>
    </source>
</evidence>
<protein>
    <submittedName>
        <fullName evidence="2">Uncharacterized protein</fullName>
    </submittedName>
</protein>
<proteinExistence type="predicted"/>
<organism evidence="2 3">
    <name type="scientific">Rhododendron griersonianum</name>
    <dbReference type="NCBI Taxonomy" id="479676"/>
    <lineage>
        <taxon>Eukaryota</taxon>
        <taxon>Viridiplantae</taxon>
        <taxon>Streptophyta</taxon>
        <taxon>Embryophyta</taxon>
        <taxon>Tracheophyta</taxon>
        <taxon>Spermatophyta</taxon>
        <taxon>Magnoliopsida</taxon>
        <taxon>eudicotyledons</taxon>
        <taxon>Gunneridae</taxon>
        <taxon>Pentapetalae</taxon>
        <taxon>asterids</taxon>
        <taxon>Ericales</taxon>
        <taxon>Ericaceae</taxon>
        <taxon>Ericoideae</taxon>
        <taxon>Rhodoreae</taxon>
        <taxon>Rhododendron</taxon>
    </lineage>
</organism>
<accession>A0AAV6LRN9</accession>
<comment type="caution">
    <text evidence="2">The sequence shown here is derived from an EMBL/GenBank/DDBJ whole genome shotgun (WGS) entry which is preliminary data.</text>
</comment>
<feature type="region of interest" description="Disordered" evidence="1">
    <location>
        <begin position="17"/>
        <end position="40"/>
    </location>
</feature>
<evidence type="ECO:0000313" key="2">
    <source>
        <dbReference type="EMBL" id="KAG5566457.1"/>
    </source>
</evidence>
<dbReference type="EMBL" id="JACTNZ010000001">
    <property type="protein sequence ID" value="KAG5566457.1"/>
    <property type="molecule type" value="Genomic_DNA"/>
</dbReference>
<reference evidence="2" key="1">
    <citation type="submission" date="2020-08" db="EMBL/GenBank/DDBJ databases">
        <title>Plant Genome Project.</title>
        <authorList>
            <person name="Zhang R.-G."/>
        </authorList>
    </citation>
    <scope>NUCLEOTIDE SEQUENCE</scope>
    <source>
        <strain evidence="2">WSP0</strain>
        <tissue evidence="2">Leaf</tissue>
    </source>
</reference>
<dbReference type="Proteomes" id="UP000823749">
    <property type="component" value="Chromosome 1"/>
</dbReference>
<keyword evidence="3" id="KW-1185">Reference proteome</keyword>
<sequence length="340" mass="37827">MWLPPLNAHNSYSIHVTANQYDPPPSSSSSPPPPPPTASGHEFFIRVNTRVDFFPPETPDSTVDERTIKGLSVWTSFHLPLANVVFDMIDLICSAPFQLDRIHWKSQRIDGEPHASPIEDEYELKETFSNFLWDLLTAPCNADRRVLAVTLEIKKEVRLTADEFALWASWYDEQARLSESFERVYEEAVSRPRGEERGVLPEVVYNGEDGKEKCSICLEEFVRVLLVLLTIDRGGDTLPAEEFAEWTSWYDEQAASDKSFVREFAAALGGQRREREANFAPGIIAPVDVYVEGLEEDQVSSGWLGAGGGVLRRGGSEGAVLDLLGGVCGGFERGSIALFS</sequence>
<evidence type="ECO:0000256" key="1">
    <source>
        <dbReference type="SAM" id="MobiDB-lite"/>
    </source>
</evidence>
<dbReference type="AlphaFoldDB" id="A0AAV6LRN9"/>